<dbReference type="InterPro" id="IPR015797">
    <property type="entry name" value="NUDIX_hydrolase-like_dom_sf"/>
</dbReference>
<reference evidence="13" key="1">
    <citation type="submission" date="2025-08" db="UniProtKB">
        <authorList>
            <consortium name="RefSeq"/>
        </authorList>
    </citation>
    <scope>IDENTIFICATION</scope>
    <source>
        <strain evidence="13">Quisiro</strain>
        <tissue evidence="13">Liver</tissue>
    </source>
</reference>
<dbReference type="GO" id="GO:0044716">
    <property type="term" value="F:8-oxo-GDP phosphatase activity"/>
    <property type="evidence" value="ECO:0007669"/>
    <property type="project" value="TreeGrafter"/>
</dbReference>
<dbReference type="InterPro" id="IPR020476">
    <property type="entry name" value="Nudix_hydrolase"/>
</dbReference>
<sequence length="609" mass="71185">MKVTAEEQRQVEEQVERLLSGQGSEVGVCDVGLELSKPAALRKNVTYIVCGVIFNDKEEVLMVQEAKQDCYKQWYLPAGRVEVGESLEEALRREVKEEAGLDCEPITLLLIQEQGPQWIRFIFTARVTGGSLKTLSAADQESLQASWWDRESSLPLRGRDILRLMEYGLKYHRNPWHPVTLPLDLSCRHVIQRLVLVFVGATEQIWVLLVRASAMAPKVDVPVYDLSLIRGLWEVRVKKHRQKQKKEQERVEQSALARIDQEWQYRIYCKTLKTKELNQLHHYLERSTLKDLQSHKTDVHQYTGDQNQDQDQDQEAQQDEKDPDQNQLILRLDGDRWLDFPRELQWRTYLQEWHIRGTRIRQLPDYLTLFTQLTVLEVPKNAIIELPPEIGKLTELRTLNISYNRLSRVPPELGDCQKLERLELAGNHNLSELPFELSSLKQLVHLDIAENRFISIPICALRMTSLQLLDLSNNQLSDLPQDMDRLEQLVTLYVHKNNFSYLPLCLTNISTLKMVVVSGDELTCVPTKLCSSPDIKFIRLYDNSSSERKRRKKKEEEKKRKERRRRWREQEEEVKDSREKEFMEAYISSLKDRDTVPFSTTKVSISCLL</sequence>
<protein>
    <submittedName>
        <fullName evidence="13">Leucine-rich repeat-containing protein 2</fullName>
    </submittedName>
</protein>
<dbReference type="SMART" id="SM00369">
    <property type="entry name" value="LRR_TYP"/>
    <property type="match status" value="4"/>
</dbReference>
<dbReference type="Gene3D" id="3.80.10.10">
    <property type="entry name" value="Ribonuclease Inhibitor"/>
    <property type="match status" value="2"/>
</dbReference>
<name>A0A2I4CE19_AUSLI</name>
<feature type="region of interest" description="Disordered" evidence="10">
    <location>
        <begin position="298"/>
        <end position="325"/>
    </location>
</feature>
<accession>A0A2I4CE19</accession>
<keyword evidence="5" id="KW-0479">Metal-binding</keyword>
<dbReference type="OrthoDB" id="660555at2759"/>
<keyword evidence="4" id="KW-0433">Leucine-rich repeat</keyword>
<gene>
    <name evidence="13" type="primary">LOC106527791</name>
</gene>
<dbReference type="GeneID" id="106527791"/>
<proteinExistence type="inferred from homology"/>
<evidence type="ECO:0000313" key="12">
    <source>
        <dbReference type="Proteomes" id="UP000192220"/>
    </source>
</evidence>
<dbReference type="PROSITE" id="PS00893">
    <property type="entry name" value="NUDIX_BOX"/>
    <property type="match status" value="1"/>
</dbReference>
<evidence type="ECO:0000256" key="10">
    <source>
        <dbReference type="SAM" id="MobiDB-lite"/>
    </source>
</evidence>
<comment type="cofactor">
    <cofactor evidence="2">
        <name>Mg(2+)</name>
        <dbReference type="ChEBI" id="CHEBI:18420"/>
    </cofactor>
</comment>
<dbReference type="InterPro" id="IPR020084">
    <property type="entry name" value="NUDIX_hydrolase_CS"/>
</dbReference>
<dbReference type="InterPro" id="IPR000086">
    <property type="entry name" value="NUDIX_hydrolase_dom"/>
</dbReference>
<organism evidence="12 13">
    <name type="scientific">Austrofundulus limnaeus</name>
    <name type="common">Annual killifish</name>
    <dbReference type="NCBI Taxonomy" id="52670"/>
    <lineage>
        <taxon>Eukaryota</taxon>
        <taxon>Metazoa</taxon>
        <taxon>Chordata</taxon>
        <taxon>Craniata</taxon>
        <taxon>Vertebrata</taxon>
        <taxon>Euteleostomi</taxon>
        <taxon>Actinopterygii</taxon>
        <taxon>Neopterygii</taxon>
        <taxon>Teleostei</taxon>
        <taxon>Neoteleostei</taxon>
        <taxon>Acanthomorphata</taxon>
        <taxon>Ovalentaria</taxon>
        <taxon>Atherinomorphae</taxon>
        <taxon>Cyprinodontiformes</taxon>
        <taxon>Rivulidae</taxon>
        <taxon>Austrofundulus</taxon>
    </lineage>
</organism>
<dbReference type="Pfam" id="PF00293">
    <property type="entry name" value="NUDIX"/>
    <property type="match status" value="1"/>
</dbReference>
<keyword evidence="6" id="KW-0677">Repeat</keyword>
<dbReference type="InterPro" id="IPR003591">
    <property type="entry name" value="Leu-rich_rpt_typical-subtyp"/>
</dbReference>
<evidence type="ECO:0000256" key="8">
    <source>
        <dbReference type="ARBA" id="ARBA00022842"/>
    </source>
</evidence>
<dbReference type="InParanoid" id="A0A2I4CE19"/>
<dbReference type="GO" id="GO:0046872">
    <property type="term" value="F:metal ion binding"/>
    <property type="evidence" value="ECO:0007669"/>
    <property type="project" value="UniProtKB-KW"/>
</dbReference>
<feature type="domain" description="Nudix hydrolase" evidence="11">
    <location>
        <begin position="40"/>
        <end position="170"/>
    </location>
</feature>
<dbReference type="STRING" id="52670.A0A2I4CE19"/>
<dbReference type="Pfam" id="PF13855">
    <property type="entry name" value="LRR_8"/>
    <property type="match status" value="2"/>
</dbReference>
<dbReference type="InterPro" id="IPR001611">
    <property type="entry name" value="Leu-rich_rpt"/>
</dbReference>
<dbReference type="KEGG" id="alim:106527791"/>
<keyword evidence="12" id="KW-1185">Reference proteome</keyword>
<evidence type="ECO:0000256" key="1">
    <source>
        <dbReference type="ARBA" id="ARBA00001936"/>
    </source>
</evidence>
<dbReference type="SUPFAM" id="SSF52058">
    <property type="entry name" value="L domain-like"/>
    <property type="match status" value="1"/>
</dbReference>
<dbReference type="PANTHER" id="PTHR22769">
    <property type="entry name" value="MUTT/NUDIX HYDROLASE"/>
    <property type="match status" value="1"/>
</dbReference>
<evidence type="ECO:0000256" key="5">
    <source>
        <dbReference type="ARBA" id="ARBA00022723"/>
    </source>
</evidence>
<dbReference type="GO" id="GO:0044715">
    <property type="term" value="F:8-oxo-dGDP phosphatase activity"/>
    <property type="evidence" value="ECO:0007669"/>
    <property type="project" value="TreeGrafter"/>
</dbReference>
<evidence type="ECO:0000256" key="4">
    <source>
        <dbReference type="ARBA" id="ARBA00022614"/>
    </source>
</evidence>
<keyword evidence="9" id="KW-0464">Manganese</keyword>
<dbReference type="RefSeq" id="XP_013878234.1">
    <property type="nucleotide sequence ID" value="XM_014022780.1"/>
</dbReference>
<dbReference type="AlphaFoldDB" id="A0A2I4CE19"/>
<dbReference type="CDD" id="cd04671">
    <property type="entry name" value="NUDIX_8DGDPP_Nudt18"/>
    <property type="match status" value="1"/>
</dbReference>
<keyword evidence="8" id="KW-0460">Magnesium</keyword>
<dbReference type="Proteomes" id="UP000192220">
    <property type="component" value="Unplaced"/>
</dbReference>
<dbReference type="InterPro" id="IPR032675">
    <property type="entry name" value="LRR_dom_sf"/>
</dbReference>
<evidence type="ECO:0000259" key="11">
    <source>
        <dbReference type="PROSITE" id="PS51462"/>
    </source>
</evidence>
<dbReference type="PROSITE" id="PS51462">
    <property type="entry name" value="NUDIX"/>
    <property type="match status" value="1"/>
</dbReference>
<dbReference type="InterPro" id="IPR042970">
    <property type="entry name" value="NUDT18_NUDIX"/>
</dbReference>
<evidence type="ECO:0000256" key="7">
    <source>
        <dbReference type="ARBA" id="ARBA00022801"/>
    </source>
</evidence>
<comment type="similarity">
    <text evidence="3">Belongs to the Nudix hydrolase family.</text>
</comment>
<evidence type="ECO:0000256" key="6">
    <source>
        <dbReference type="ARBA" id="ARBA00022737"/>
    </source>
</evidence>
<evidence type="ECO:0000256" key="9">
    <source>
        <dbReference type="ARBA" id="ARBA00023211"/>
    </source>
</evidence>
<dbReference type="PROSITE" id="PS51450">
    <property type="entry name" value="LRR"/>
    <property type="match status" value="2"/>
</dbReference>
<dbReference type="PANTHER" id="PTHR22769:SF56">
    <property type="entry name" value="8-OXO-DGDP PHOSPHATASE NUDT18"/>
    <property type="match status" value="1"/>
</dbReference>
<dbReference type="SUPFAM" id="SSF55811">
    <property type="entry name" value="Nudix"/>
    <property type="match status" value="1"/>
</dbReference>
<evidence type="ECO:0000256" key="3">
    <source>
        <dbReference type="ARBA" id="ARBA00005582"/>
    </source>
</evidence>
<evidence type="ECO:0000313" key="13">
    <source>
        <dbReference type="RefSeq" id="XP_013878234.1"/>
    </source>
</evidence>
<dbReference type="PRINTS" id="PR00502">
    <property type="entry name" value="NUDIXFAMILY"/>
</dbReference>
<feature type="compositionally biased region" description="Acidic residues" evidence="10">
    <location>
        <begin position="308"/>
        <end position="317"/>
    </location>
</feature>
<comment type="cofactor">
    <cofactor evidence="1">
        <name>Mn(2+)</name>
        <dbReference type="ChEBI" id="CHEBI:29035"/>
    </cofactor>
</comment>
<evidence type="ECO:0000256" key="2">
    <source>
        <dbReference type="ARBA" id="ARBA00001946"/>
    </source>
</evidence>
<feature type="region of interest" description="Disordered" evidence="10">
    <location>
        <begin position="548"/>
        <end position="579"/>
    </location>
</feature>
<dbReference type="Gene3D" id="3.90.79.10">
    <property type="entry name" value="Nucleoside Triphosphate Pyrophosphohydrolase"/>
    <property type="match status" value="1"/>
</dbReference>
<keyword evidence="7" id="KW-0378">Hydrolase</keyword>